<comment type="similarity">
    <text evidence="2">Belongs to the DRC7 family.</text>
</comment>
<dbReference type="InterPro" id="IPR056290">
    <property type="entry name" value="CEPT76/DRC7_peptidase-like_dom"/>
</dbReference>
<evidence type="ECO:0000256" key="4">
    <source>
        <dbReference type="ARBA" id="ARBA00022782"/>
    </source>
</evidence>
<evidence type="ECO:0000256" key="9">
    <source>
        <dbReference type="ARBA" id="ARBA00023212"/>
    </source>
</evidence>
<dbReference type="InterPro" id="IPR033551">
    <property type="entry name" value="DRC7/lobo"/>
</dbReference>
<comment type="subcellular location">
    <subcellularLocation>
        <location evidence="1">Cytoplasm</location>
        <location evidence="1">Cytoskeleton</location>
        <location evidence="1">Flagellum axoneme</location>
    </subcellularLocation>
</comment>
<evidence type="ECO:0000256" key="10">
    <source>
        <dbReference type="ARBA" id="ARBA00023273"/>
    </source>
</evidence>
<feature type="compositionally biased region" description="Acidic residues" evidence="13">
    <location>
        <begin position="1"/>
        <end position="14"/>
    </location>
</feature>
<keyword evidence="7" id="KW-0175">Coiled coil</keyword>
<accession>A0A851EXF4</accession>
<dbReference type="PANTHER" id="PTHR35249">
    <property type="entry name" value="DYNEIN REGULATORY COMPLEX SUBUNIT 7"/>
    <property type="match status" value="1"/>
</dbReference>
<feature type="compositionally biased region" description="Low complexity" evidence="13">
    <location>
        <begin position="15"/>
        <end position="25"/>
    </location>
</feature>
<evidence type="ECO:0000313" key="16">
    <source>
        <dbReference type="EMBL" id="NWI85352.1"/>
    </source>
</evidence>
<evidence type="ECO:0000256" key="12">
    <source>
        <dbReference type="ARBA" id="ARBA00031733"/>
    </source>
</evidence>
<feature type="domain" description="Dynein regulatory complex subunit 7 MORN" evidence="15">
    <location>
        <begin position="395"/>
        <end position="678"/>
    </location>
</feature>
<sequence>MEALEEKEEAEQTAEDLSSLDTSDSLQNVETNLSVDQVSVPSDVPGFDWSSIDTSHLPDQYKTNTWMEKQLLLIADHFLQQYTHVCPDRKPLFLHPVNECGVEKFVSTTLRPTLLPYPELYNWSGCASFVSNYLTREPLKCPITPPSSLYSPTTILKYQRGNCFDFTVLLCSLLIGAGYDAYCVHGYATLEICTLDQTKEPCPLLRKPEEVKKSSKYRVKIPPEPYSKFELQQKAKKKEEIGGVQKKEEVEEVVTELEEAKRDPLRGLRVHAWVLVLSGKREVPETFFINPFTGNSHSTTDECFLGIESIWNDRNYWVNMQDCRNGCKDLSFDLSDGICWEIMLPQNNKLLEEFPEKDKDDMKEKEETDKSFEMPVSWVDRINISCREFENQYSQGKKEFLYMKAKVEKWAPYMNGNGLVERLTIYADFDCTEVVEVTEWFKNREDMLEMREVNKQTELITDYFSPGHLHLLKAHTYRSLEPETGHTMEFYHKARDDDLQKRVESATEMTEYFVGRDDFLHIRHVEFGKRENGMNVAGTRTDVKLRPIVQIKEYFHRNPEKPADEDVEERIFMITDDSIWLTYHLEAHDTIASKVAFLRAIQRDRKGEEIFLTRDTCIKYQPWSSEKHKNVLYQYKLLEKLRKEQKELKRQVRESEAEVLDILKIRGDEEANVQLSFSIYNTARREQRQE</sequence>
<dbReference type="GO" id="GO:0007283">
    <property type="term" value="P:spermatogenesis"/>
    <property type="evidence" value="ECO:0007669"/>
    <property type="project" value="UniProtKB-KW"/>
</dbReference>
<evidence type="ECO:0000256" key="3">
    <source>
        <dbReference type="ARBA" id="ARBA00021303"/>
    </source>
</evidence>
<evidence type="ECO:0000256" key="1">
    <source>
        <dbReference type="ARBA" id="ARBA00004611"/>
    </source>
</evidence>
<evidence type="ECO:0000256" key="8">
    <source>
        <dbReference type="ARBA" id="ARBA00023069"/>
    </source>
</evidence>
<keyword evidence="4" id="KW-0221">Differentiation</keyword>
<proteinExistence type="inferred from homology"/>
<keyword evidence="9" id="KW-0206">Cytoskeleton</keyword>
<feature type="non-terminal residue" evidence="16">
    <location>
        <position position="690"/>
    </location>
</feature>
<evidence type="ECO:0000256" key="5">
    <source>
        <dbReference type="ARBA" id="ARBA00022846"/>
    </source>
</evidence>
<gene>
    <name evidence="16" type="primary">Drc7</name>
    <name evidence="16" type="ORF">PITSOR_R09010</name>
</gene>
<evidence type="ECO:0000256" key="2">
    <source>
        <dbReference type="ARBA" id="ARBA00010738"/>
    </source>
</evidence>
<dbReference type="EMBL" id="WEKX01002067">
    <property type="protein sequence ID" value="NWI85352.1"/>
    <property type="molecule type" value="Genomic_DNA"/>
</dbReference>
<dbReference type="OrthoDB" id="10262874at2759"/>
<keyword evidence="9" id="KW-0963">Cytoplasm</keyword>
<evidence type="ECO:0000256" key="7">
    <source>
        <dbReference type="ARBA" id="ARBA00023054"/>
    </source>
</evidence>
<organism evidence="16 17">
    <name type="scientific">Pitta sordida</name>
    <name type="common">Hooded pitta</name>
    <dbReference type="NCBI Taxonomy" id="9163"/>
    <lineage>
        <taxon>Eukaryota</taxon>
        <taxon>Metazoa</taxon>
        <taxon>Chordata</taxon>
        <taxon>Craniata</taxon>
        <taxon>Vertebrata</taxon>
        <taxon>Euteleostomi</taxon>
        <taxon>Archelosauria</taxon>
        <taxon>Archosauria</taxon>
        <taxon>Dinosauria</taxon>
        <taxon>Saurischia</taxon>
        <taxon>Theropoda</taxon>
        <taxon>Coelurosauria</taxon>
        <taxon>Aves</taxon>
        <taxon>Neognathae</taxon>
        <taxon>Neoaves</taxon>
        <taxon>Telluraves</taxon>
        <taxon>Australaves</taxon>
        <taxon>Passeriformes</taxon>
        <taxon>Pittidae</taxon>
        <taxon>Pitta</taxon>
    </lineage>
</organism>
<evidence type="ECO:0000256" key="6">
    <source>
        <dbReference type="ARBA" id="ARBA00022871"/>
    </source>
</evidence>
<evidence type="ECO:0000313" key="17">
    <source>
        <dbReference type="Proteomes" id="UP000633448"/>
    </source>
</evidence>
<dbReference type="GO" id="GO:0030317">
    <property type="term" value="P:flagellated sperm motility"/>
    <property type="evidence" value="ECO:0007669"/>
    <property type="project" value="TreeGrafter"/>
</dbReference>
<feature type="region of interest" description="Disordered" evidence="13">
    <location>
        <begin position="1"/>
        <end position="25"/>
    </location>
</feature>
<evidence type="ECO:0000259" key="14">
    <source>
        <dbReference type="Pfam" id="PF24656"/>
    </source>
</evidence>
<dbReference type="InterPro" id="IPR038765">
    <property type="entry name" value="Papain-like_cys_pep_sf"/>
</dbReference>
<dbReference type="PANTHER" id="PTHR35249:SF2">
    <property type="entry name" value="DYNEIN REGULATORY COMPLEX SUBUNIT 7"/>
    <property type="match status" value="1"/>
</dbReference>
<dbReference type="AlphaFoldDB" id="A0A851EXF4"/>
<dbReference type="Proteomes" id="UP000633448">
    <property type="component" value="Unassembled WGS sequence"/>
</dbReference>
<evidence type="ECO:0000259" key="15">
    <source>
        <dbReference type="Pfam" id="PF24667"/>
    </source>
</evidence>
<dbReference type="Pfam" id="PF24656">
    <property type="entry name" value="CEPT76_peptidase"/>
    <property type="match status" value="1"/>
</dbReference>
<dbReference type="InterPro" id="IPR056291">
    <property type="entry name" value="MORN_DRC7"/>
</dbReference>
<keyword evidence="17" id="KW-1185">Reference proteome</keyword>
<keyword evidence="8" id="KW-0969">Cilium</keyword>
<evidence type="ECO:0000256" key="13">
    <source>
        <dbReference type="SAM" id="MobiDB-lite"/>
    </source>
</evidence>
<comment type="caution">
    <text evidence="16">The sequence shown here is derived from an EMBL/GenBank/DDBJ whole genome shotgun (WGS) entry which is preliminary data.</text>
</comment>
<feature type="domain" description="CEP76/DRC7 peptidase-like" evidence="14">
    <location>
        <begin position="270"/>
        <end position="343"/>
    </location>
</feature>
<dbReference type="SUPFAM" id="SSF54001">
    <property type="entry name" value="Cysteine proteinases"/>
    <property type="match status" value="1"/>
</dbReference>
<keyword evidence="10" id="KW-0966">Cell projection</keyword>
<name>A0A851EXF4_PITSO</name>
<reference evidence="16" key="1">
    <citation type="submission" date="2019-10" db="EMBL/GenBank/DDBJ databases">
        <title>Bird 10,000 Genomes (B10K) Project - Family phase.</title>
        <authorList>
            <person name="Zhang G."/>
        </authorList>
    </citation>
    <scope>NUCLEOTIDE SEQUENCE</scope>
    <source>
        <strain evidence="16">B10K-DU-002-53</strain>
        <tissue evidence="16">Muscle</tissue>
    </source>
</reference>
<protein>
    <recommendedName>
        <fullName evidence="3">Dynein regulatory complex subunit 7</fullName>
    </recommendedName>
    <alternativeName>
        <fullName evidence="11">Coiled-coil domain-containing protein 135</fullName>
    </alternativeName>
    <alternativeName>
        <fullName evidence="12">Coiled-coil domain-containing protein lobo homolog</fullName>
    </alternativeName>
</protein>
<dbReference type="GO" id="GO:0031514">
    <property type="term" value="C:motile cilium"/>
    <property type="evidence" value="ECO:0007669"/>
    <property type="project" value="TreeGrafter"/>
</dbReference>
<keyword evidence="5" id="KW-0282">Flagellum</keyword>
<keyword evidence="6" id="KW-0744">Spermatogenesis</keyword>
<evidence type="ECO:0000256" key="11">
    <source>
        <dbReference type="ARBA" id="ARBA00031627"/>
    </source>
</evidence>
<feature type="non-terminal residue" evidence="16">
    <location>
        <position position="1"/>
    </location>
</feature>
<dbReference type="GO" id="GO:0030154">
    <property type="term" value="P:cell differentiation"/>
    <property type="evidence" value="ECO:0007669"/>
    <property type="project" value="UniProtKB-KW"/>
</dbReference>
<dbReference type="Pfam" id="PF24667">
    <property type="entry name" value="MORN_DRC7"/>
    <property type="match status" value="1"/>
</dbReference>